<dbReference type="PROSITE" id="PS50191">
    <property type="entry name" value="CRAL_TRIO"/>
    <property type="match status" value="1"/>
</dbReference>
<dbReference type="InterPro" id="IPR052578">
    <property type="entry name" value="PI_Transfer_CRAL-TRIO"/>
</dbReference>
<dbReference type="SUPFAM" id="SSF46938">
    <property type="entry name" value="CRAL/TRIO N-terminal domain"/>
    <property type="match status" value="1"/>
</dbReference>
<dbReference type="AlphaFoldDB" id="A0AAD5UTL0"/>
<protein>
    <recommendedName>
        <fullName evidence="1">CRAL-TRIO domain-containing protein</fullName>
    </recommendedName>
</protein>
<dbReference type="Pfam" id="PF00650">
    <property type="entry name" value="CRAL_TRIO"/>
    <property type="match status" value="1"/>
</dbReference>
<evidence type="ECO:0000313" key="2">
    <source>
        <dbReference type="EMBL" id="KAJ3475498.1"/>
    </source>
</evidence>
<dbReference type="SUPFAM" id="SSF52087">
    <property type="entry name" value="CRAL/TRIO domain"/>
    <property type="match status" value="1"/>
</dbReference>
<dbReference type="InterPro" id="IPR036273">
    <property type="entry name" value="CRAL/TRIO_N_dom_sf"/>
</dbReference>
<dbReference type="SMART" id="SM00516">
    <property type="entry name" value="SEC14"/>
    <property type="match status" value="1"/>
</dbReference>
<dbReference type="InterPro" id="IPR001251">
    <property type="entry name" value="CRAL-TRIO_dom"/>
</dbReference>
<dbReference type="Proteomes" id="UP001212997">
    <property type="component" value="Unassembled WGS sequence"/>
</dbReference>
<dbReference type="GO" id="GO:0008526">
    <property type="term" value="F:phosphatidylinositol transfer activity"/>
    <property type="evidence" value="ECO:0007669"/>
    <property type="project" value="TreeGrafter"/>
</dbReference>
<gene>
    <name evidence="2" type="ORF">NLI96_g11799</name>
</gene>
<comment type="caution">
    <text evidence="2">The sequence shown here is derived from an EMBL/GenBank/DDBJ whole genome shotgun (WGS) entry which is preliminary data.</text>
</comment>
<feature type="domain" description="CRAL-TRIO" evidence="1">
    <location>
        <begin position="127"/>
        <end position="269"/>
    </location>
</feature>
<organism evidence="2 3">
    <name type="scientific">Meripilus lineatus</name>
    <dbReference type="NCBI Taxonomy" id="2056292"/>
    <lineage>
        <taxon>Eukaryota</taxon>
        <taxon>Fungi</taxon>
        <taxon>Dikarya</taxon>
        <taxon>Basidiomycota</taxon>
        <taxon>Agaricomycotina</taxon>
        <taxon>Agaricomycetes</taxon>
        <taxon>Polyporales</taxon>
        <taxon>Meripilaceae</taxon>
        <taxon>Meripilus</taxon>
    </lineage>
</organism>
<dbReference type="InterPro" id="IPR011074">
    <property type="entry name" value="CRAL/TRIO_N_dom"/>
</dbReference>
<dbReference type="PANTHER" id="PTHR45824">
    <property type="entry name" value="GH16843P"/>
    <property type="match status" value="1"/>
</dbReference>
<accession>A0AAD5UTL0</accession>
<reference evidence="2" key="1">
    <citation type="submission" date="2022-07" db="EMBL/GenBank/DDBJ databases">
        <title>Genome Sequence of Physisporinus lineatus.</title>
        <authorList>
            <person name="Buettner E."/>
        </authorList>
    </citation>
    <scope>NUCLEOTIDE SEQUENCE</scope>
    <source>
        <strain evidence="2">VT162</strain>
    </source>
</reference>
<evidence type="ECO:0000313" key="3">
    <source>
        <dbReference type="Proteomes" id="UP001212997"/>
    </source>
</evidence>
<dbReference type="InterPro" id="IPR036865">
    <property type="entry name" value="CRAL-TRIO_dom_sf"/>
</dbReference>
<dbReference type="Gene3D" id="3.40.525.10">
    <property type="entry name" value="CRAL-TRIO lipid binding domain"/>
    <property type="match status" value="1"/>
</dbReference>
<proteinExistence type="predicted"/>
<keyword evidence="3" id="KW-1185">Reference proteome</keyword>
<name>A0AAD5UTL0_9APHY</name>
<sequence>MSETEATKYTQHQALLPVPDLEGVTERKGTDLTEKQEDCLQKVLDHFSTSDYVLPEAEDGKLLEEEKYWLSYECLLRYLRATKWASPEVAIKRLEATLRWRREFGFYTTVTPEYCEPEAVTGKCITFGYDVDGRPALYLVPSRQNTSESIRQIHFTIWMLERTIDLMGPGVESGTLTLMINFADRAKNPSISTSRTVLDILQTHYPEHLGRAVIINLPFLINAFFKIITPFVDPITRPKMKFNPQVVPDGLFTANQCWKEFGGNCEFVYNHEIYWNSLLTLCNEKKKVQMKRWRQLGAKVGIKEWDVRRPLDEKAEGEIMHEETGLASEKTPSVQVAEVKESQESNEKIPVTTSVSEVPVAVAAC</sequence>
<dbReference type="Pfam" id="PF03765">
    <property type="entry name" value="CRAL_TRIO_N"/>
    <property type="match status" value="1"/>
</dbReference>
<evidence type="ECO:0000259" key="1">
    <source>
        <dbReference type="PROSITE" id="PS50191"/>
    </source>
</evidence>
<dbReference type="PANTHER" id="PTHR45824:SF29">
    <property type="entry name" value="GH16843P"/>
    <property type="match status" value="1"/>
</dbReference>
<dbReference type="EMBL" id="JANAWD010000846">
    <property type="protein sequence ID" value="KAJ3475498.1"/>
    <property type="molecule type" value="Genomic_DNA"/>
</dbReference>
<dbReference type="CDD" id="cd00170">
    <property type="entry name" value="SEC14"/>
    <property type="match status" value="1"/>
</dbReference>